<proteinExistence type="predicted"/>
<keyword evidence="1" id="KW-0732">Signal</keyword>
<protein>
    <submittedName>
        <fullName evidence="2">Uncharacterized protein</fullName>
    </submittedName>
</protein>
<dbReference type="EMBL" id="NAJQ01001208">
    <property type="protein sequence ID" value="TKA61522.1"/>
    <property type="molecule type" value="Genomic_DNA"/>
</dbReference>
<sequence length="235" mass="24169">MKPTTVISALTLSIALGNGSPVAEPAITPFPNLVPTSPVDLATDNGGDQTISPLRVPAHAVTLARRDGLLTVDNIVYSTGFPDLVPTSTIDLATDSTFTTQDVSPTRELFYSSSTPSALDTASTASQAAYATSVSVDSTLSSGSSSKASTTAFPMTVDGAVYPTGYPDLVPSTTVDVATDSTFTTQNVSPTRVAAATATAVAYGYSSDAKKVTSGASGLRPPVRELLEIVCRLRR</sequence>
<dbReference type="AlphaFoldDB" id="A0A4U0WFE1"/>
<evidence type="ECO:0000256" key="1">
    <source>
        <dbReference type="SAM" id="SignalP"/>
    </source>
</evidence>
<reference evidence="2 3" key="1">
    <citation type="submission" date="2017-03" db="EMBL/GenBank/DDBJ databases">
        <title>Genomes of endolithic fungi from Antarctica.</title>
        <authorList>
            <person name="Coleine C."/>
            <person name="Masonjones S."/>
            <person name="Stajich J.E."/>
        </authorList>
    </citation>
    <scope>NUCLEOTIDE SEQUENCE [LARGE SCALE GENOMIC DNA]</scope>
    <source>
        <strain evidence="2 3">CCFEE 5184</strain>
    </source>
</reference>
<organism evidence="2 3">
    <name type="scientific">Friedmanniomyces simplex</name>
    <dbReference type="NCBI Taxonomy" id="329884"/>
    <lineage>
        <taxon>Eukaryota</taxon>
        <taxon>Fungi</taxon>
        <taxon>Dikarya</taxon>
        <taxon>Ascomycota</taxon>
        <taxon>Pezizomycotina</taxon>
        <taxon>Dothideomycetes</taxon>
        <taxon>Dothideomycetidae</taxon>
        <taxon>Mycosphaerellales</taxon>
        <taxon>Teratosphaeriaceae</taxon>
        <taxon>Friedmanniomyces</taxon>
    </lineage>
</organism>
<dbReference type="OrthoDB" id="3881980at2759"/>
<comment type="caution">
    <text evidence="2">The sequence shown here is derived from an EMBL/GenBank/DDBJ whole genome shotgun (WGS) entry which is preliminary data.</text>
</comment>
<evidence type="ECO:0000313" key="3">
    <source>
        <dbReference type="Proteomes" id="UP000309340"/>
    </source>
</evidence>
<dbReference type="Proteomes" id="UP000309340">
    <property type="component" value="Unassembled WGS sequence"/>
</dbReference>
<gene>
    <name evidence="2" type="ORF">B0A55_10902</name>
</gene>
<keyword evidence="3" id="KW-1185">Reference proteome</keyword>
<feature type="signal peptide" evidence="1">
    <location>
        <begin position="1"/>
        <end position="19"/>
    </location>
</feature>
<accession>A0A4U0WFE1</accession>
<evidence type="ECO:0000313" key="2">
    <source>
        <dbReference type="EMBL" id="TKA61522.1"/>
    </source>
</evidence>
<feature type="chain" id="PRO_5020494911" evidence="1">
    <location>
        <begin position="20"/>
        <end position="235"/>
    </location>
</feature>
<name>A0A4U0WFE1_9PEZI</name>